<name>A0A9P4GYK0_9PLEO</name>
<evidence type="ECO:0000313" key="1">
    <source>
        <dbReference type="EMBL" id="KAF2024054.1"/>
    </source>
</evidence>
<dbReference type="AlphaFoldDB" id="A0A9P4GYK0"/>
<keyword evidence="2" id="KW-1185">Reference proteome</keyword>
<reference evidence="1" key="1">
    <citation type="journal article" date="2020" name="Stud. Mycol.">
        <title>101 Dothideomycetes genomes: a test case for predicting lifestyles and emergence of pathogens.</title>
        <authorList>
            <person name="Haridas S."/>
            <person name="Albert R."/>
            <person name="Binder M."/>
            <person name="Bloem J."/>
            <person name="Labutti K."/>
            <person name="Salamov A."/>
            <person name="Andreopoulos B."/>
            <person name="Baker S."/>
            <person name="Barry K."/>
            <person name="Bills G."/>
            <person name="Bluhm B."/>
            <person name="Cannon C."/>
            <person name="Castanera R."/>
            <person name="Culley D."/>
            <person name="Daum C."/>
            <person name="Ezra D."/>
            <person name="Gonzalez J."/>
            <person name="Henrissat B."/>
            <person name="Kuo A."/>
            <person name="Liang C."/>
            <person name="Lipzen A."/>
            <person name="Lutzoni F."/>
            <person name="Magnuson J."/>
            <person name="Mondo S."/>
            <person name="Nolan M."/>
            <person name="Ohm R."/>
            <person name="Pangilinan J."/>
            <person name="Park H.-J."/>
            <person name="Ramirez L."/>
            <person name="Alfaro M."/>
            <person name="Sun H."/>
            <person name="Tritt A."/>
            <person name="Yoshinaga Y."/>
            <person name="Zwiers L.-H."/>
            <person name="Turgeon B."/>
            <person name="Goodwin S."/>
            <person name="Spatafora J."/>
            <person name="Crous P."/>
            <person name="Grigoriev I."/>
        </authorList>
    </citation>
    <scope>NUCLEOTIDE SEQUENCE</scope>
    <source>
        <strain evidence="1">CBS 110217</strain>
    </source>
</reference>
<accession>A0A9P4GYK0</accession>
<dbReference type="Proteomes" id="UP000799777">
    <property type="component" value="Unassembled WGS sequence"/>
</dbReference>
<organism evidence="1 2">
    <name type="scientific">Setomelanomma holmii</name>
    <dbReference type="NCBI Taxonomy" id="210430"/>
    <lineage>
        <taxon>Eukaryota</taxon>
        <taxon>Fungi</taxon>
        <taxon>Dikarya</taxon>
        <taxon>Ascomycota</taxon>
        <taxon>Pezizomycotina</taxon>
        <taxon>Dothideomycetes</taxon>
        <taxon>Pleosporomycetidae</taxon>
        <taxon>Pleosporales</taxon>
        <taxon>Pleosporineae</taxon>
        <taxon>Phaeosphaeriaceae</taxon>
        <taxon>Setomelanomma</taxon>
    </lineage>
</organism>
<dbReference type="OrthoDB" id="10025998at2759"/>
<evidence type="ECO:0000313" key="2">
    <source>
        <dbReference type="Proteomes" id="UP000799777"/>
    </source>
</evidence>
<proteinExistence type="predicted"/>
<gene>
    <name evidence="1" type="ORF">EK21DRAFT_118159</name>
</gene>
<sequence>MKREVHLVRDVSEDTEEDLAQFMDEGIEIIRIPWTESIILTSSRSSLTGRRSIGDRRTLVIDLSMFSVQESSIEDGFIESSTFQMIVATEDTSRSRPIRSLYYNLVGDRSSGDNDRYHQHSQKLKERLDELTMMELMKMKSSERPWEYNRLKEGDIKANNLKLSFSTCVAWKLYDDEVIQFILQLWEHQSDPENATAPEELKAQRLEELQLGVEDQHSERSQ</sequence>
<protein>
    <submittedName>
        <fullName evidence="1">Uncharacterized protein</fullName>
    </submittedName>
</protein>
<comment type="caution">
    <text evidence="1">The sequence shown here is derived from an EMBL/GenBank/DDBJ whole genome shotgun (WGS) entry which is preliminary data.</text>
</comment>
<dbReference type="EMBL" id="ML978311">
    <property type="protein sequence ID" value="KAF2024054.1"/>
    <property type="molecule type" value="Genomic_DNA"/>
</dbReference>